<dbReference type="EMBL" id="JAUIZM010000007">
    <property type="protein sequence ID" value="KAK1374593.1"/>
    <property type="molecule type" value="Genomic_DNA"/>
</dbReference>
<keyword evidence="3" id="KW-1185">Reference proteome</keyword>
<dbReference type="Proteomes" id="UP001237642">
    <property type="component" value="Unassembled WGS sequence"/>
</dbReference>
<gene>
    <name evidence="2" type="ORF">POM88_030786</name>
</gene>
<accession>A0AAD8HY86</accession>
<evidence type="ECO:0000256" key="1">
    <source>
        <dbReference type="SAM" id="MobiDB-lite"/>
    </source>
</evidence>
<comment type="caution">
    <text evidence="2">The sequence shown here is derived from an EMBL/GenBank/DDBJ whole genome shotgun (WGS) entry which is preliminary data.</text>
</comment>
<feature type="compositionally biased region" description="Polar residues" evidence="1">
    <location>
        <begin position="86"/>
        <end position="104"/>
    </location>
</feature>
<dbReference type="AlphaFoldDB" id="A0AAD8HY86"/>
<organism evidence="2 3">
    <name type="scientific">Heracleum sosnowskyi</name>
    <dbReference type="NCBI Taxonomy" id="360622"/>
    <lineage>
        <taxon>Eukaryota</taxon>
        <taxon>Viridiplantae</taxon>
        <taxon>Streptophyta</taxon>
        <taxon>Embryophyta</taxon>
        <taxon>Tracheophyta</taxon>
        <taxon>Spermatophyta</taxon>
        <taxon>Magnoliopsida</taxon>
        <taxon>eudicotyledons</taxon>
        <taxon>Gunneridae</taxon>
        <taxon>Pentapetalae</taxon>
        <taxon>asterids</taxon>
        <taxon>campanulids</taxon>
        <taxon>Apiales</taxon>
        <taxon>Apiaceae</taxon>
        <taxon>Apioideae</taxon>
        <taxon>apioid superclade</taxon>
        <taxon>Tordylieae</taxon>
        <taxon>Tordyliinae</taxon>
        <taxon>Heracleum</taxon>
    </lineage>
</organism>
<evidence type="ECO:0000313" key="3">
    <source>
        <dbReference type="Proteomes" id="UP001237642"/>
    </source>
</evidence>
<reference evidence="2" key="2">
    <citation type="submission" date="2023-05" db="EMBL/GenBank/DDBJ databases">
        <authorList>
            <person name="Schelkunov M.I."/>
        </authorList>
    </citation>
    <scope>NUCLEOTIDE SEQUENCE</scope>
    <source>
        <strain evidence="2">Hsosn_3</strain>
        <tissue evidence="2">Leaf</tissue>
    </source>
</reference>
<evidence type="ECO:0000313" key="2">
    <source>
        <dbReference type="EMBL" id="KAK1374593.1"/>
    </source>
</evidence>
<name>A0AAD8HY86_9APIA</name>
<sequence length="138" mass="15359">MIIPAKSPTKSKMAVKRGLAFLAKLQKDEKQAFPIFDELDRVFGKDRAAGNEAVSTLDALEELEDEDKDVEAQQVHDLTTEDEITPNKQSCQRETPPSTAPSTNKTKKARTETIEILKDFSSKIEKISGVMEIASEHI</sequence>
<proteinExistence type="predicted"/>
<feature type="region of interest" description="Disordered" evidence="1">
    <location>
        <begin position="64"/>
        <end position="110"/>
    </location>
</feature>
<reference evidence="2" key="1">
    <citation type="submission" date="2023-02" db="EMBL/GenBank/DDBJ databases">
        <title>Genome of toxic invasive species Heracleum sosnowskyi carries increased number of genes despite the absence of recent whole-genome duplications.</title>
        <authorList>
            <person name="Schelkunov M."/>
            <person name="Shtratnikova V."/>
            <person name="Makarenko M."/>
            <person name="Klepikova A."/>
            <person name="Omelchenko D."/>
            <person name="Novikova G."/>
            <person name="Obukhova E."/>
            <person name="Bogdanov V."/>
            <person name="Penin A."/>
            <person name="Logacheva M."/>
        </authorList>
    </citation>
    <scope>NUCLEOTIDE SEQUENCE</scope>
    <source>
        <strain evidence="2">Hsosn_3</strain>
        <tissue evidence="2">Leaf</tissue>
    </source>
</reference>
<protein>
    <submittedName>
        <fullName evidence="2">Uncharacterized protein</fullName>
    </submittedName>
</protein>